<dbReference type="InterPro" id="IPR004089">
    <property type="entry name" value="MCPsignal_dom"/>
</dbReference>
<evidence type="ECO:0000256" key="3">
    <source>
        <dbReference type="PROSITE-ProRule" id="PRU00284"/>
    </source>
</evidence>
<dbReference type="GO" id="GO:0016020">
    <property type="term" value="C:membrane"/>
    <property type="evidence" value="ECO:0007669"/>
    <property type="project" value="InterPro"/>
</dbReference>
<dbReference type="InterPro" id="IPR051310">
    <property type="entry name" value="MCP_chemotaxis"/>
</dbReference>
<dbReference type="SMART" id="SM00283">
    <property type="entry name" value="MA"/>
    <property type="match status" value="1"/>
</dbReference>
<dbReference type="EMBL" id="JABEQK010000005">
    <property type="protein sequence ID" value="MBB2205044.1"/>
    <property type="molecule type" value="Genomic_DNA"/>
</dbReference>
<dbReference type="Proteomes" id="UP000540556">
    <property type="component" value="Unassembled WGS sequence"/>
</dbReference>
<accession>A0A7W4PR04</accession>
<dbReference type="Pfam" id="PF08495">
    <property type="entry name" value="FIST"/>
    <property type="match status" value="1"/>
</dbReference>
<keyword evidence="1" id="KW-0145">Chemotaxis</keyword>
<reference evidence="5 6" key="1">
    <citation type="submission" date="2020-04" db="EMBL/GenBank/DDBJ databases">
        <title>Description of novel Gluconacetobacter.</title>
        <authorList>
            <person name="Sombolestani A."/>
        </authorList>
    </citation>
    <scope>NUCLEOTIDE SEQUENCE [LARGE SCALE GENOMIC DNA]</scope>
    <source>
        <strain evidence="5 6">LMG 27800</strain>
    </source>
</reference>
<name>A0A7W4PR04_9PROT</name>
<comment type="similarity">
    <text evidence="2">Belongs to the methyl-accepting chemotaxis (MCP) protein family.</text>
</comment>
<keyword evidence="3" id="KW-0807">Transducer</keyword>
<dbReference type="PANTHER" id="PTHR43531">
    <property type="entry name" value="PROTEIN ICFG"/>
    <property type="match status" value="1"/>
</dbReference>
<dbReference type="Gene3D" id="1.10.287.950">
    <property type="entry name" value="Methyl-accepting chemotaxis protein"/>
    <property type="match status" value="1"/>
</dbReference>
<evidence type="ECO:0000259" key="4">
    <source>
        <dbReference type="PROSITE" id="PS50111"/>
    </source>
</evidence>
<organism evidence="5 6">
    <name type="scientific">Gluconacetobacter takamatsuzukensis</name>
    <dbReference type="NCBI Taxonomy" id="1286190"/>
    <lineage>
        <taxon>Bacteria</taxon>
        <taxon>Pseudomonadati</taxon>
        <taxon>Pseudomonadota</taxon>
        <taxon>Alphaproteobacteria</taxon>
        <taxon>Acetobacterales</taxon>
        <taxon>Acetobacteraceae</taxon>
        <taxon>Gluconacetobacter</taxon>
    </lineage>
</organism>
<dbReference type="GO" id="GO:0007165">
    <property type="term" value="P:signal transduction"/>
    <property type="evidence" value="ECO:0007669"/>
    <property type="project" value="UniProtKB-KW"/>
</dbReference>
<evidence type="ECO:0000313" key="6">
    <source>
        <dbReference type="Proteomes" id="UP000540556"/>
    </source>
</evidence>
<evidence type="ECO:0000256" key="1">
    <source>
        <dbReference type="ARBA" id="ARBA00022500"/>
    </source>
</evidence>
<evidence type="ECO:0000256" key="2">
    <source>
        <dbReference type="ARBA" id="ARBA00029447"/>
    </source>
</evidence>
<dbReference type="SUPFAM" id="SSF58104">
    <property type="entry name" value="Methyl-accepting chemotaxis protein (MCP) signaling domain"/>
    <property type="match status" value="1"/>
</dbReference>
<comment type="caution">
    <text evidence="5">The sequence shown here is derived from an EMBL/GenBank/DDBJ whole genome shotgun (WGS) entry which is preliminary data.</text>
</comment>
<keyword evidence="5" id="KW-0808">Transferase</keyword>
<proteinExistence type="inferred from homology"/>
<evidence type="ECO:0000313" key="5">
    <source>
        <dbReference type="EMBL" id="MBB2205044.1"/>
    </source>
</evidence>
<dbReference type="AlphaFoldDB" id="A0A7W4PR04"/>
<dbReference type="PROSITE" id="PS50111">
    <property type="entry name" value="CHEMOTAXIS_TRANSDUC_2"/>
    <property type="match status" value="1"/>
</dbReference>
<gene>
    <name evidence="5" type="ORF">HLH27_08445</name>
</gene>
<dbReference type="InterPro" id="IPR013702">
    <property type="entry name" value="FIST_domain_N"/>
</dbReference>
<dbReference type="SMART" id="SM00897">
    <property type="entry name" value="FIST"/>
    <property type="match status" value="1"/>
</dbReference>
<dbReference type="PANTHER" id="PTHR43531:SF11">
    <property type="entry name" value="METHYL-ACCEPTING CHEMOTAXIS PROTEIN 3"/>
    <property type="match status" value="1"/>
</dbReference>
<dbReference type="SMART" id="SM01204">
    <property type="entry name" value="FIST_C"/>
    <property type="match status" value="1"/>
</dbReference>
<dbReference type="Pfam" id="PF00015">
    <property type="entry name" value="MCPsignal"/>
    <property type="match status" value="1"/>
</dbReference>
<dbReference type="GO" id="GO:0016301">
    <property type="term" value="F:kinase activity"/>
    <property type="evidence" value="ECO:0007669"/>
    <property type="project" value="UniProtKB-KW"/>
</dbReference>
<dbReference type="Pfam" id="PF10442">
    <property type="entry name" value="FIST_C"/>
    <property type="match status" value="1"/>
</dbReference>
<sequence>MPAKLAIVYLSPHINFQSTIDAVLRHAGKTKIVATMTAGELCSDGHDPRASLYCDASAPWDNVVIQIFSPELIDDLSIHAVPLEQESGSRSRAATSDEKVAQISAHLSRVTVPFVITARDTFAFTLIDGLAKAENHFAEAIYKSERFPCTFIGGSSAGKLDFRTTCVFDGRQTLRNHAVIAFVKLSSNFAFSIFKTQNFVNTRKSFIIAEADTQSRTARSVIDRKTTNAVNILDVLCNLMSCGKERIRQALEGHTFALSIEGELYIRSISDIDLDQGTVSFYADVSVGDELFLLQGTDFNRTTRSDLQNFLRGKPEPVGAILNDCILRRLNNARHLHELDGMWPMPVAGFSSFGEFLGINMNQTLTATVFFRLDDDHVFRDEFIEYFPINYGRFCQYFLRSRLNQQKILNDIRKNLIDRLVDFIQRTAQVSTELEQIVRQTEGTLATMGDVRNELENRMTSLASDDHKGVLEKEFQNVIRMTEELFSIVSIIEKISLQTNILSLNASVEAARVGQHGRGFAVIANEIRTLAHNTRESVTRSQKSLSGVKSSIGVLGTHIEQSEKKLATAQTDYGEISNRISNMFSSFEQINEVMHSVEEMSNQQAMLIRNVEQDILRLKKIEQ</sequence>
<dbReference type="RefSeq" id="WP_182949542.1">
    <property type="nucleotide sequence ID" value="NZ_JABEQK010000005.1"/>
</dbReference>
<feature type="domain" description="Methyl-accepting transducer" evidence="4">
    <location>
        <begin position="417"/>
        <end position="619"/>
    </location>
</feature>
<keyword evidence="5" id="KW-0418">Kinase</keyword>
<protein>
    <submittedName>
        <fullName evidence="5">Histidine kinase</fullName>
    </submittedName>
</protein>
<dbReference type="InterPro" id="IPR019494">
    <property type="entry name" value="FIST_C"/>
</dbReference>
<keyword evidence="6" id="KW-1185">Reference proteome</keyword>
<dbReference type="GO" id="GO:0006935">
    <property type="term" value="P:chemotaxis"/>
    <property type="evidence" value="ECO:0007669"/>
    <property type="project" value="UniProtKB-KW"/>
</dbReference>